<dbReference type="GO" id="GO:0003723">
    <property type="term" value="F:RNA binding"/>
    <property type="evidence" value="ECO:0007669"/>
    <property type="project" value="UniProtKB-KW"/>
</dbReference>
<evidence type="ECO:0000313" key="17">
    <source>
        <dbReference type="EMBL" id="KAG8225537.1"/>
    </source>
</evidence>
<feature type="region of interest" description="Disordered" evidence="13">
    <location>
        <begin position="32"/>
        <end position="51"/>
    </location>
</feature>
<organism evidence="17 18">
    <name type="scientific">Ladona fulva</name>
    <name type="common">Scarce chaser dragonfly</name>
    <name type="synonym">Libellula fulva</name>
    <dbReference type="NCBI Taxonomy" id="123851"/>
    <lineage>
        <taxon>Eukaryota</taxon>
        <taxon>Metazoa</taxon>
        <taxon>Ecdysozoa</taxon>
        <taxon>Arthropoda</taxon>
        <taxon>Hexapoda</taxon>
        <taxon>Insecta</taxon>
        <taxon>Pterygota</taxon>
        <taxon>Palaeoptera</taxon>
        <taxon>Odonata</taxon>
        <taxon>Epiprocta</taxon>
        <taxon>Anisoptera</taxon>
        <taxon>Libelluloidea</taxon>
        <taxon>Libellulidae</taxon>
        <taxon>Ladona</taxon>
    </lineage>
</organism>
<dbReference type="InterPro" id="IPR027417">
    <property type="entry name" value="P-loop_NTPase"/>
</dbReference>
<dbReference type="GO" id="GO:0005634">
    <property type="term" value="C:nucleus"/>
    <property type="evidence" value="ECO:0007669"/>
    <property type="project" value="UniProtKB-SubCell"/>
</dbReference>
<comment type="catalytic activity">
    <reaction evidence="11">
        <text>ATP + H2O = ADP + phosphate + H(+)</text>
        <dbReference type="Rhea" id="RHEA:13065"/>
        <dbReference type="ChEBI" id="CHEBI:15377"/>
        <dbReference type="ChEBI" id="CHEBI:15378"/>
        <dbReference type="ChEBI" id="CHEBI:30616"/>
        <dbReference type="ChEBI" id="CHEBI:43474"/>
        <dbReference type="ChEBI" id="CHEBI:456216"/>
        <dbReference type="EC" id="3.6.4.13"/>
    </reaction>
</comment>
<reference evidence="17" key="1">
    <citation type="submission" date="2013-04" db="EMBL/GenBank/DDBJ databases">
        <authorList>
            <person name="Qu J."/>
            <person name="Murali S.C."/>
            <person name="Bandaranaike D."/>
            <person name="Bellair M."/>
            <person name="Blankenburg K."/>
            <person name="Chao H."/>
            <person name="Dinh H."/>
            <person name="Doddapaneni H."/>
            <person name="Downs B."/>
            <person name="Dugan-Rocha S."/>
            <person name="Elkadiri S."/>
            <person name="Gnanaolivu R.D."/>
            <person name="Hernandez B."/>
            <person name="Javaid M."/>
            <person name="Jayaseelan J.C."/>
            <person name="Lee S."/>
            <person name="Li M."/>
            <person name="Ming W."/>
            <person name="Munidasa M."/>
            <person name="Muniz J."/>
            <person name="Nguyen L."/>
            <person name="Ongeri F."/>
            <person name="Osuji N."/>
            <person name="Pu L.-L."/>
            <person name="Puazo M."/>
            <person name="Qu C."/>
            <person name="Quiroz J."/>
            <person name="Raj R."/>
            <person name="Weissenberger G."/>
            <person name="Xin Y."/>
            <person name="Zou X."/>
            <person name="Han Y."/>
            <person name="Richards S."/>
            <person name="Worley K."/>
            <person name="Muzny D."/>
            <person name="Gibbs R."/>
        </authorList>
    </citation>
    <scope>NUCLEOTIDE SEQUENCE</scope>
    <source>
        <strain evidence="17">Sampled in the wild</strain>
    </source>
</reference>
<evidence type="ECO:0000256" key="1">
    <source>
        <dbReference type="ARBA" id="ARBA00004123"/>
    </source>
</evidence>
<evidence type="ECO:0000256" key="7">
    <source>
        <dbReference type="ARBA" id="ARBA00022806"/>
    </source>
</evidence>
<evidence type="ECO:0000259" key="16">
    <source>
        <dbReference type="PROSITE" id="PS51195"/>
    </source>
</evidence>
<feature type="domain" description="DEAD-box RNA helicase Q" evidence="16">
    <location>
        <begin position="87"/>
        <end position="115"/>
    </location>
</feature>
<keyword evidence="7" id="KW-0347">Helicase</keyword>
<evidence type="ECO:0000256" key="11">
    <source>
        <dbReference type="ARBA" id="ARBA00047984"/>
    </source>
</evidence>
<dbReference type="SMART" id="SM00490">
    <property type="entry name" value="HELICc"/>
    <property type="match status" value="1"/>
</dbReference>
<name>A0A8K0K0V4_LADFU</name>
<evidence type="ECO:0000259" key="14">
    <source>
        <dbReference type="PROSITE" id="PS51192"/>
    </source>
</evidence>
<dbReference type="Pfam" id="PF00271">
    <property type="entry name" value="Helicase_C"/>
    <property type="match status" value="1"/>
</dbReference>
<evidence type="ECO:0000256" key="6">
    <source>
        <dbReference type="ARBA" id="ARBA00022801"/>
    </source>
</evidence>
<evidence type="ECO:0000256" key="3">
    <source>
        <dbReference type="ARBA" id="ARBA00012552"/>
    </source>
</evidence>
<dbReference type="PANTHER" id="PTHR47958">
    <property type="entry name" value="ATP-DEPENDENT RNA HELICASE DBP3"/>
    <property type="match status" value="1"/>
</dbReference>
<evidence type="ECO:0000256" key="12">
    <source>
        <dbReference type="PROSITE-ProRule" id="PRU00552"/>
    </source>
</evidence>
<dbReference type="GO" id="GO:0016787">
    <property type="term" value="F:hydrolase activity"/>
    <property type="evidence" value="ECO:0007669"/>
    <property type="project" value="UniProtKB-KW"/>
</dbReference>
<dbReference type="InterPro" id="IPR001650">
    <property type="entry name" value="Helicase_C-like"/>
</dbReference>
<evidence type="ECO:0000256" key="5">
    <source>
        <dbReference type="ARBA" id="ARBA00022741"/>
    </source>
</evidence>
<feature type="domain" description="Helicase C-terminal" evidence="15">
    <location>
        <begin position="301"/>
        <end position="474"/>
    </location>
</feature>
<dbReference type="EMBL" id="KZ308241">
    <property type="protein sequence ID" value="KAG8225537.1"/>
    <property type="molecule type" value="Genomic_DNA"/>
</dbReference>
<feature type="short sequence motif" description="Q motif" evidence="12">
    <location>
        <begin position="87"/>
        <end position="115"/>
    </location>
</feature>
<dbReference type="InterPro" id="IPR011545">
    <property type="entry name" value="DEAD/DEAH_box_helicase_dom"/>
</dbReference>
<comment type="subcellular location">
    <subcellularLocation>
        <location evidence="2">Cytoplasm</location>
    </subcellularLocation>
    <subcellularLocation>
        <location evidence="1">Nucleus</location>
    </subcellularLocation>
</comment>
<evidence type="ECO:0000259" key="15">
    <source>
        <dbReference type="PROSITE" id="PS51194"/>
    </source>
</evidence>
<feature type="domain" description="Helicase ATP-binding" evidence="14">
    <location>
        <begin position="120"/>
        <end position="290"/>
    </location>
</feature>
<dbReference type="PROSITE" id="PS51195">
    <property type="entry name" value="Q_MOTIF"/>
    <property type="match status" value="1"/>
</dbReference>
<comment type="caution">
    <text evidence="17">The sequence shown here is derived from an EMBL/GenBank/DDBJ whole genome shotgun (WGS) entry which is preliminary data.</text>
</comment>
<dbReference type="InterPro" id="IPR014014">
    <property type="entry name" value="RNA_helicase_DEAD_Q_motif"/>
</dbReference>
<keyword evidence="5" id="KW-0547">Nucleotide-binding</keyword>
<evidence type="ECO:0000256" key="13">
    <source>
        <dbReference type="SAM" id="MobiDB-lite"/>
    </source>
</evidence>
<protein>
    <recommendedName>
        <fullName evidence="3">RNA helicase</fullName>
        <ecNumber evidence="3">3.6.4.13</ecNumber>
    </recommendedName>
</protein>
<gene>
    <name evidence="17" type="ORF">J437_LFUL006076</name>
</gene>
<dbReference type="PROSITE" id="PS51192">
    <property type="entry name" value="HELICASE_ATP_BIND_1"/>
    <property type="match status" value="1"/>
</dbReference>
<reference evidence="17" key="2">
    <citation type="submission" date="2017-10" db="EMBL/GenBank/DDBJ databases">
        <title>Ladona fulva Genome sequencing and assembly.</title>
        <authorList>
            <person name="Murali S."/>
            <person name="Richards S."/>
            <person name="Bandaranaike D."/>
            <person name="Bellair M."/>
            <person name="Blankenburg K."/>
            <person name="Chao H."/>
            <person name="Dinh H."/>
            <person name="Doddapaneni H."/>
            <person name="Dugan-Rocha S."/>
            <person name="Elkadiri S."/>
            <person name="Gnanaolivu R."/>
            <person name="Hernandez B."/>
            <person name="Skinner E."/>
            <person name="Javaid M."/>
            <person name="Lee S."/>
            <person name="Li M."/>
            <person name="Ming W."/>
            <person name="Munidasa M."/>
            <person name="Muniz J."/>
            <person name="Nguyen L."/>
            <person name="Hughes D."/>
            <person name="Osuji N."/>
            <person name="Pu L.-L."/>
            <person name="Puazo M."/>
            <person name="Qu C."/>
            <person name="Quiroz J."/>
            <person name="Raj R."/>
            <person name="Weissenberger G."/>
            <person name="Xin Y."/>
            <person name="Zou X."/>
            <person name="Han Y."/>
            <person name="Worley K."/>
            <person name="Muzny D."/>
            <person name="Gibbs R."/>
        </authorList>
    </citation>
    <scope>NUCLEOTIDE SEQUENCE</scope>
    <source>
        <strain evidence="17">Sampled in the wild</strain>
    </source>
</reference>
<keyword evidence="9" id="KW-0694">RNA-binding</keyword>
<sequence>MNPKRNRMAAKVDWARNAEEQEKLAVKVEGISINKTSAAPEDEEKEEEISPAERSLLQKIIRKGLVENKNDVKVQCKDPNSPLYSVKSFEALNLKPELLKGVYAMGFNSPSKIQETALPTLLADPPQNMIAQSQSGTGKTAAFVLAMLSRVDPNKNYPQVLCLSPTYELAIQTGEVASKMAQYCPEIKIRLAVRGEEVSRGTILTDHIIIGTPGKVQDWGMKLRFFDLSKISVFVLDEADVMIATQGHQDQSFRIHKCLPRTCQMMFFSATYEQDVMEFAEAIVSNPVIIRLKREEESLDNIKQYYVMCNSAEEKYAAISNIYGVVTIGQAMIFCHTRKTASWLSEKMSKDGHAVAILTSDLTVEQRIAVLDRFRDGLEKVLITTNVLSRGIDVEQVTIVVNFDLPIDHLTRKADCETYLHRIGRTGRFGKAGLAINLVDGDNSLNLLRQIEQHFGRKIQLLDASDVDEIEKLEQE</sequence>
<dbReference type="EC" id="3.6.4.13" evidence="3"/>
<keyword evidence="4" id="KW-0963">Cytoplasm</keyword>
<evidence type="ECO:0000256" key="2">
    <source>
        <dbReference type="ARBA" id="ARBA00004496"/>
    </source>
</evidence>
<dbReference type="GO" id="GO:0005737">
    <property type="term" value="C:cytoplasm"/>
    <property type="evidence" value="ECO:0007669"/>
    <property type="project" value="UniProtKB-SubCell"/>
</dbReference>
<evidence type="ECO:0000256" key="4">
    <source>
        <dbReference type="ARBA" id="ARBA00022490"/>
    </source>
</evidence>
<dbReference type="SMART" id="SM00487">
    <property type="entry name" value="DEXDc"/>
    <property type="match status" value="1"/>
</dbReference>
<dbReference type="OrthoDB" id="10265785at2759"/>
<dbReference type="FunFam" id="3.40.50.300:FF:000849">
    <property type="entry name" value="ATP-dependent RNA helicase DBP5"/>
    <property type="match status" value="1"/>
</dbReference>
<accession>A0A8K0K0V4</accession>
<evidence type="ECO:0000256" key="9">
    <source>
        <dbReference type="ARBA" id="ARBA00022884"/>
    </source>
</evidence>
<keyword evidence="18" id="KW-1185">Reference proteome</keyword>
<dbReference type="Proteomes" id="UP000792457">
    <property type="component" value="Unassembled WGS sequence"/>
</dbReference>
<dbReference type="Gene3D" id="3.40.50.300">
    <property type="entry name" value="P-loop containing nucleotide triphosphate hydrolases"/>
    <property type="match status" value="2"/>
</dbReference>
<proteinExistence type="predicted"/>
<evidence type="ECO:0000256" key="8">
    <source>
        <dbReference type="ARBA" id="ARBA00022840"/>
    </source>
</evidence>
<feature type="compositionally biased region" description="Acidic residues" evidence="13">
    <location>
        <begin position="40"/>
        <end position="50"/>
    </location>
</feature>
<dbReference type="SUPFAM" id="SSF52540">
    <property type="entry name" value="P-loop containing nucleoside triphosphate hydrolases"/>
    <property type="match status" value="1"/>
</dbReference>
<dbReference type="GO" id="GO:0005524">
    <property type="term" value="F:ATP binding"/>
    <property type="evidence" value="ECO:0007669"/>
    <property type="project" value="UniProtKB-KW"/>
</dbReference>
<dbReference type="CDD" id="cd18787">
    <property type="entry name" value="SF2_C_DEAD"/>
    <property type="match status" value="1"/>
</dbReference>
<evidence type="ECO:0000313" key="18">
    <source>
        <dbReference type="Proteomes" id="UP000792457"/>
    </source>
</evidence>
<dbReference type="Pfam" id="PF00270">
    <property type="entry name" value="DEAD"/>
    <property type="match status" value="1"/>
</dbReference>
<dbReference type="AlphaFoldDB" id="A0A8K0K0V4"/>
<keyword evidence="8" id="KW-0067">ATP-binding</keyword>
<dbReference type="InterPro" id="IPR014001">
    <property type="entry name" value="Helicase_ATP-bd"/>
</dbReference>
<dbReference type="FunFam" id="3.40.50.300:FF:000318">
    <property type="entry name" value="ATP-dependent RNA helicase DDX19B"/>
    <property type="match status" value="1"/>
</dbReference>
<keyword evidence="6" id="KW-0378">Hydrolase</keyword>
<dbReference type="PROSITE" id="PS51194">
    <property type="entry name" value="HELICASE_CTER"/>
    <property type="match status" value="1"/>
</dbReference>
<dbReference type="GO" id="GO:0003724">
    <property type="term" value="F:RNA helicase activity"/>
    <property type="evidence" value="ECO:0007669"/>
    <property type="project" value="UniProtKB-EC"/>
</dbReference>
<evidence type="ECO:0000256" key="10">
    <source>
        <dbReference type="ARBA" id="ARBA00023242"/>
    </source>
</evidence>
<keyword evidence="10" id="KW-0539">Nucleus</keyword>